<dbReference type="AlphaFoldDB" id="E2NIQ4"/>
<protein>
    <submittedName>
        <fullName evidence="2">Uncharacterized protein</fullName>
    </submittedName>
</protein>
<reference evidence="2 3" key="1">
    <citation type="submission" date="2008-12" db="EMBL/GenBank/DDBJ databases">
        <authorList>
            <person name="Fulton L."/>
            <person name="Clifton S."/>
            <person name="Fulton B."/>
            <person name="Xu J."/>
            <person name="Minx P."/>
            <person name="Pepin K.H."/>
            <person name="Johnson M."/>
            <person name="Bhonagiri V."/>
            <person name="Nash W.E."/>
            <person name="Mardis E.R."/>
            <person name="Wilson R.K."/>
        </authorList>
    </citation>
    <scope>NUCLEOTIDE SEQUENCE [LARGE SCALE GENOMIC DNA]</scope>
    <source>
        <strain evidence="2 3">DSM 14838</strain>
    </source>
</reference>
<name>E2NIQ4_9BACE</name>
<keyword evidence="1" id="KW-0812">Transmembrane</keyword>
<evidence type="ECO:0000313" key="2">
    <source>
        <dbReference type="EMBL" id="EEF88179.1"/>
    </source>
</evidence>
<sequence length="57" mass="7177">NKWNFQFEHKLFHSFIFFFYALLLTFNRLHLLLKKVRKKYDGKICIVQKFPIHLHRI</sequence>
<organism evidence="2 3">
    <name type="scientific">Bacteroides cellulosilyticus DSM 14838</name>
    <dbReference type="NCBI Taxonomy" id="537012"/>
    <lineage>
        <taxon>Bacteria</taxon>
        <taxon>Pseudomonadati</taxon>
        <taxon>Bacteroidota</taxon>
        <taxon>Bacteroidia</taxon>
        <taxon>Bacteroidales</taxon>
        <taxon>Bacteroidaceae</taxon>
        <taxon>Bacteroides</taxon>
    </lineage>
</organism>
<accession>E2NIQ4</accession>
<dbReference type="HOGENOM" id="CLU_2983395_0_0_10"/>
<keyword evidence="1" id="KW-0472">Membrane</keyword>
<dbReference type="EMBL" id="ACCH01000320">
    <property type="protein sequence ID" value="EEF88179.1"/>
    <property type="molecule type" value="Genomic_DNA"/>
</dbReference>
<gene>
    <name evidence="2" type="ORF">BACCELL_04187</name>
</gene>
<reference evidence="2 3" key="2">
    <citation type="submission" date="2009-01" db="EMBL/GenBank/DDBJ databases">
        <title>Draft genome sequence of Bacteroides cellulosilyticus (DSM 14838).</title>
        <authorList>
            <person name="Sudarsanam P."/>
            <person name="Ley R."/>
            <person name="Guruge J."/>
            <person name="Turnbaugh P.J."/>
            <person name="Mahowald M."/>
            <person name="Liep D."/>
            <person name="Gordon J."/>
        </authorList>
    </citation>
    <scope>NUCLEOTIDE SEQUENCE [LARGE SCALE GENOMIC DNA]</scope>
    <source>
        <strain evidence="2 3">DSM 14838</strain>
    </source>
</reference>
<feature type="transmembrane region" description="Helical" evidence="1">
    <location>
        <begin position="12"/>
        <end position="33"/>
    </location>
</feature>
<dbReference type="Proteomes" id="UP000003711">
    <property type="component" value="Unassembled WGS sequence"/>
</dbReference>
<evidence type="ECO:0000256" key="1">
    <source>
        <dbReference type="SAM" id="Phobius"/>
    </source>
</evidence>
<evidence type="ECO:0000313" key="3">
    <source>
        <dbReference type="Proteomes" id="UP000003711"/>
    </source>
</evidence>
<comment type="caution">
    <text evidence="2">The sequence shown here is derived from an EMBL/GenBank/DDBJ whole genome shotgun (WGS) entry which is preliminary data.</text>
</comment>
<keyword evidence="1" id="KW-1133">Transmembrane helix</keyword>
<feature type="non-terminal residue" evidence="2">
    <location>
        <position position="1"/>
    </location>
</feature>
<proteinExistence type="predicted"/>